<sequence>MKRSLIPLSALLLAALLSGCGEESKPAKVADSAPAEAAVAPVDPCADSTLAKALPPATSINGYEFLSRSCGYNDASAVYGKADGSQRLELSLTDTGMPAPEGGEQSGVADSYRSTQAQVRDMTRRNVELLQSTREKALQNGTAQQFGGESYLPLIEKTSSGEPLAIIVAPADEAAPSANLTGLLKERYVLNLLSHDQPFGRDALAARKLLMPFVEQMKLGELR</sequence>
<proteinExistence type="predicted"/>
<dbReference type="RefSeq" id="WP_208314088.1">
    <property type="nucleotide sequence ID" value="NZ_JAELYA010000004.1"/>
</dbReference>
<comment type="caution">
    <text evidence="3">The sequence shown here is derived from an EMBL/GenBank/DDBJ whole genome shotgun (WGS) entry which is preliminary data.</text>
</comment>
<evidence type="ECO:0000256" key="2">
    <source>
        <dbReference type="SAM" id="SignalP"/>
    </source>
</evidence>
<name>A0ABS3TU03_9PSED</name>
<keyword evidence="4" id="KW-1185">Reference proteome</keyword>
<dbReference type="Proteomes" id="UP000669060">
    <property type="component" value="Unassembled WGS sequence"/>
</dbReference>
<gene>
    <name evidence="3" type="ORF">JFY56_12560</name>
</gene>
<evidence type="ECO:0008006" key="5">
    <source>
        <dbReference type="Google" id="ProtNLM"/>
    </source>
</evidence>
<organism evidence="3 4">
    <name type="scientific">Pseudomonas schmalbachii</name>
    <dbReference type="NCBI Taxonomy" id="2816993"/>
    <lineage>
        <taxon>Bacteria</taxon>
        <taxon>Pseudomonadati</taxon>
        <taxon>Pseudomonadota</taxon>
        <taxon>Gammaproteobacteria</taxon>
        <taxon>Pseudomonadales</taxon>
        <taxon>Pseudomonadaceae</taxon>
        <taxon>Pseudomonas</taxon>
    </lineage>
</organism>
<protein>
    <recommendedName>
        <fullName evidence="5">Lipoprotein</fullName>
    </recommendedName>
</protein>
<evidence type="ECO:0000256" key="1">
    <source>
        <dbReference type="SAM" id="MobiDB-lite"/>
    </source>
</evidence>
<evidence type="ECO:0000313" key="4">
    <source>
        <dbReference type="Proteomes" id="UP000669060"/>
    </source>
</evidence>
<evidence type="ECO:0000313" key="3">
    <source>
        <dbReference type="EMBL" id="MBO3276059.1"/>
    </source>
</evidence>
<reference evidence="3 4" key="1">
    <citation type="submission" date="2020-12" db="EMBL/GenBank/DDBJ databases">
        <title>Pseudomonas schmalbachii sp. nov. isolated from millipede gut.</title>
        <authorList>
            <person name="Shelomi M."/>
        </authorList>
    </citation>
    <scope>NUCLEOTIDE SEQUENCE [LARGE SCALE GENOMIC DNA]</scope>
    <source>
        <strain evidence="3 4">Milli4</strain>
    </source>
</reference>
<accession>A0ABS3TU03</accession>
<keyword evidence="2" id="KW-0732">Signal</keyword>
<dbReference type="PROSITE" id="PS51257">
    <property type="entry name" value="PROKAR_LIPOPROTEIN"/>
    <property type="match status" value="1"/>
</dbReference>
<feature type="region of interest" description="Disordered" evidence="1">
    <location>
        <begin position="92"/>
        <end position="112"/>
    </location>
</feature>
<feature type="signal peptide" evidence="2">
    <location>
        <begin position="1"/>
        <end position="20"/>
    </location>
</feature>
<dbReference type="EMBL" id="JAELYA010000004">
    <property type="protein sequence ID" value="MBO3276059.1"/>
    <property type="molecule type" value="Genomic_DNA"/>
</dbReference>
<feature type="chain" id="PRO_5046738589" description="Lipoprotein" evidence="2">
    <location>
        <begin position="21"/>
        <end position="223"/>
    </location>
</feature>